<reference evidence="2 5" key="1">
    <citation type="submission" date="2014-09" db="EMBL/GenBank/DDBJ databases">
        <title>Cedecea neteri SSMD04 Genome Sequencing.</title>
        <authorList>
            <person name="Tan J.-Y."/>
        </authorList>
    </citation>
    <scope>NUCLEOTIDE SEQUENCE [LARGE SCALE GENOMIC DNA]</scope>
    <source>
        <strain evidence="2 5">SSMD04</strain>
    </source>
</reference>
<evidence type="ECO:0000313" key="3">
    <source>
        <dbReference type="EMBL" id="ATF93868.1"/>
    </source>
</evidence>
<dbReference type="AlphaFoldDB" id="A0A089RD31"/>
<dbReference type="EMBL" id="UAVU01000003">
    <property type="protein sequence ID" value="SQA97025.1"/>
    <property type="molecule type" value="Genomic_DNA"/>
</dbReference>
<evidence type="ECO:0008006" key="8">
    <source>
        <dbReference type="Google" id="ProtNLM"/>
    </source>
</evidence>
<dbReference type="RefSeq" id="WP_038475018.1">
    <property type="nucleotide sequence ID" value="NZ_CP009451.1"/>
</dbReference>
<dbReference type="OrthoDB" id="6566331at2"/>
<gene>
    <name evidence="3" type="ORF">CO704_18055</name>
    <name evidence="2" type="ORF">JT31_07320</name>
    <name evidence="4" type="ORF">NCTC12120_00839</name>
</gene>
<evidence type="ECO:0000256" key="1">
    <source>
        <dbReference type="SAM" id="MobiDB-lite"/>
    </source>
</evidence>
<dbReference type="KEGG" id="cnt:JT31_07320"/>
<dbReference type="InterPro" id="IPR010985">
    <property type="entry name" value="Ribbon_hlx_hlx"/>
</dbReference>
<proteinExistence type="predicted"/>
<evidence type="ECO:0000313" key="7">
    <source>
        <dbReference type="Proteomes" id="UP000251197"/>
    </source>
</evidence>
<name>A0A089RD31_9ENTR</name>
<evidence type="ECO:0000313" key="5">
    <source>
        <dbReference type="Proteomes" id="UP000029481"/>
    </source>
</evidence>
<evidence type="ECO:0000313" key="4">
    <source>
        <dbReference type="EMBL" id="SQA97025.1"/>
    </source>
</evidence>
<feature type="compositionally biased region" description="Acidic residues" evidence="1">
    <location>
        <begin position="46"/>
        <end position="55"/>
    </location>
</feature>
<dbReference type="EMBL" id="CP023525">
    <property type="protein sequence ID" value="ATF93868.1"/>
    <property type="molecule type" value="Genomic_DNA"/>
</dbReference>
<dbReference type="Proteomes" id="UP000029481">
    <property type="component" value="Chromosome"/>
</dbReference>
<dbReference type="STRING" id="158822.LH23_10400"/>
<evidence type="ECO:0000313" key="6">
    <source>
        <dbReference type="Proteomes" id="UP000217979"/>
    </source>
</evidence>
<reference evidence="3 6" key="2">
    <citation type="submission" date="2017-09" db="EMBL/GenBank/DDBJ databases">
        <title>FDA dAtabase for Regulatory Grade micrObial Sequences (FDA-ARGOS): Supporting development and validation of Infectious Disease Dx tests.</title>
        <authorList>
            <person name="Minogue T."/>
            <person name="Wolcott M."/>
            <person name="Wasieloski L."/>
            <person name="Aguilar W."/>
            <person name="Moore D."/>
            <person name="Tallon L."/>
            <person name="Sadzewicz L."/>
            <person name="Ott S."/>
            <person name="Zhao X."/>
            <person name="Nagaraj S."/>
            <person name="Vavikolanu K."/>
            <person name="Aluvathingal J."/>
            <person name="Nadendla S."/>
            <person name="Sichtig H."/>
        </authorList>
    </citation>
    <scope>NUCLEOTIDE SEQUENCE [LARGE SCALE GENOMIC DNA]</scope>
    <source>
        <strain evidence="3 6">FDAARGOS_392</strain>
    </source>
</reference>
<protein>
    <recommendedName>
        <fullName evidence="8">CopG family transcriptional regulator</fullName>
    </recommendedName>
</protein>
<organism evidence="2 5">
    <name type="scientific">Cedecea neteri</name>
    <dbReference type="NCBI Taxonomy" id="158822"/>
    <lineage>
        <taxon>Bacteria</taxon>
        <taxon>Pseudomonadati</taxon>
        <taxon>Pseudomonadota</taxon>
        <taxon>Gammaproteobacteria</taxon>
        <taxon>Enterobacterales</taxon>
        <taxon>Enterobacteriaceae</taxon>
        <taxon>Cedecea</taxon>
    </lineage>
</organism>
<dbReference type="SUPFAM" id="SSF47598">
    <property type="entry name" value="Ribbon-helix-helix"/>
    <property type="match status" value="1"/>
</dbReference>
<dbReference type="EMBL" id="CP009451">
    <property type="protein sequence ID" value="AIR04425.1"/>
    <property type="molecule type" value="Genomic_DNA"/>
</dbReference>
<accession>A0A089RD31</accession>
<feature type="region of interest" description="Disordered" evidence="1">
    <location>
        <begin position="46"/>
        <end position="68"/>
    </location>
</feature>
<dbReference type="GO" id="GO:0006355">
    <property type="term" value="P:regulation of DNA-templated transcription"/>
    <property type="evidence" value="ECO:0007669"/>
    <property type="project" value="InterPro"/>
</dbReference>
<reference evidence="4 7" key="3">
    <citation type="submission" date="2018-06" db="EMBL/GenBank/DDBJ databases">
        <authorList>
            <consortium name="Pathogen Informatics"/>
            <person name="Doyle S."/>
        </authorList>
    </citation>
    <scope>NUCLEOTIDE SEQUENCE [LARGE SCALE GENOMIC DNA]</scope>
    <source>
        <strain evidence="4 7">NCTC12120</strain>
    </source>
</reference>
<sequence>MTTATLNVKISIELKEKIRHYAEENSETLASVTERLLSKAFDDLDGDVGVDEDDVDSQHTSETRVTPLNDREIKALRKLLKKKK</sequence>
<dbReference type="Proteomes" id="UP000251197">
    <property type="component" value="Unassembled WGS sequence"/>
</dbReference>
<dbReference type="Proteomes" id="UP000217979">
    <property type="component" value="Chromosome"/>
</dbReference>
<keyword evidence="5" id="KW-1185">Reference proteome</keyword>
<evidence type="ECO:0000313" key="2">
    <source>
        <dbReference type="EMBL" id="AIR04425.1"/>
    </source>
</evidence>